<reference evidence="1 2" key="1">
    <citation type="journal article" date="2018" name="Mol. Biol. Evol.">
        <title>Broad Genomic Sampling Reveals a Smut Pathogenic Ancestry of the Fungal Clade Ustilaginomycotina.</title>
        <authorList>
            <person name="Kijpornyongpan T."/>
            <person name="Mondo S.J."/>
            <person name="Barry K."/>
            <person name="Sandor L."/>
            <person name="Lee J."/>
            <person name="Lipzen A."/>
            <person name="Pangilinan J."/>
            <person name="LaButti K."/>
            <person name="Hainaut M."/>
            <person name="Henrissat B."/>
            <person name="Grigoriev I.V."/>
            <person name="Spatafora J.W."/>
            <person name="Aime M.C."/>
        </authorList>
    </citation>
    <scope>NUCLEOTIDE SEQUENCE [LARGE SCALE GENOMIC DNA]</scope>
    <source>
        <strain evidence="1 2">SA 807</strain>
    </source>
</reference>
<proteinExistence type="predicted"/>
<accession>A0ACD0P4T9</accession>
<organism evidence="1 2">
    <name type="scientific">Violaceomyces palustris</name>
    <dbReference type="NCBI Taxonomy" id="1673888"/>
    <lineage>
        <taxon>Eukaryota</taxon>
        <taxon>Fungi</taxon>
        <taxon>Dikarya</taxon>
        <taxon>Basidiomycota</taxon>
        <taxon>Ustilaginomycotina</taxon>
        <taxon>Ustilaginomycetes</taxon>
        <taxon>Violaceomycetales</taxon>
        <taxon>Violaceomycetaceae</taxon>
        <taxon>Violaceomyces</taxon>
    </lineage>
</organism>
<evidence type="ECO:0000313" key="2">
    <source>
        <dbReference type="Proteomes" id="UP000245626"/>
    </source>
</evidence>
<dbReference type="EMBL" id="KZ819742">
    <property type="protein sequence ID" value="PWN53081.1"/>
    <property type="molecule type" value="Genomic_DNA"/>
</dbReference>
<protein>
    <submittedName>
        <fullName evidence="1">ARM repeat-containing protein</fullName>
    </submittedName>
</protein>
<dbReference type="Proteomes" id="UP000245626">
    <property type="component" value="Unassembled WGS sequence"/>
</dbReference>
<name>A0ACD0P4T9_9BASI</name>
<gene>
    <name evidence="1" type="ORF">IE53DRAFT_384429</name>
</gene>
<sequence length="1027" mass="115155">MPTALAKRQAEQPATASTTTLPKPSSSSSNTLSSTDPILQTLAETVPPHFQQAQHSLANHRKNIVSLHRIHLSASKVTEKSTKGTRLVGEKAFNEIFFQCLDRVLPVKKGVANADRISKFVAGYAAYAQEQFRLLSRSNAPSKKQAGQDEEDEEEEEDTPATRFVSLLLKHLLKGFSSKNKNVRFRCCGSVALLINGLESLDEGLFQSLKTFLLARAKDKESAVRVQAIIALAKLQASEDEDAEKDEDGDEDDVEKVLINTLRFDPSAEVRRAALFNLTPTRSTLPFIVERLRDVDPINRRCVYLGSLTLLLQSSAKLAPTAGSSKFGLDRLTTEEVVRIGLGEREASVKRAARKLVGTWIDSVGGDLIAFLNQFDMTQSSNAEAALQSIFESKPQIISQLRFDQDTFWMSLTPETTFLARVFIDHCKAKGDDVRLEECLPLVTALAFKIQKEYQDLISKLESEEDDDTAAKANGAFILSQLLGIAMSADYGDEIGRRKMFGLVREMISNPLLPEDLIPSCLDVLLKLSNGQRDFMRMIVEIVQELEGGDGDVSSEKQSTVGDFDEEDEDRLEARAAEKALEPKPEPTPMEAALESRRLTIVRAMLERVIGALQENSAFHGLIPQLIAPAVRSKDARIREQGLTCLGLCCLLDKKLALDTFPLFLDQVQRGKEEIKLRSIQCVFDLLIVHGLNYLCSRNPSGEEVAVKQITNYLLSMLEDDDARVQCSASEGMAKLMLIGMVQDDEALKSLVLVYMSPETCENQELRQCLSYFLPVYCCSSVANQRRLQRVFVPILQVLTEVYQEMEEDQEMVTPHQVGMQLVEWTDPAKLVLPEGRQPDTAIQVDVAVDLIQAMFKIDDRDERKVMCQLLSKLYLPDDLEEWKVKQLMFLGRRLKELNPFEDAVTRNSFERWENMIVKTYPDSLPSKDRREEAGEVLKRPEFEGMVSFFESLGFPISEDGETLPPSAGSKKKNVKSSRPSRSSGSKARASKSRRKEESESESEEEGQDQEEEVEEEEEEEEDSFEI</sequence>
<evidence type="ECO:0000313" key="1">
    <source>
        <dbReference type="EMBL" id="PWN53081.1"/>
    </source>
</evidence>
<keyword evidence="2" id="KW-1185">Reference proteome</keyword>